<dbReference type="EMBL" id="GBRH01251855">
    <property type="protein sequence ID" value="JAD46040.1"/>
    <property type="molecule type" value="Transcribed_RNA"/>
</dbReference>
<reference evidence="1" key="1">
    <citation type="submission" date="2014-09" db="EMBL/GenBank/DDBJ databases">
        <authorList>
            <person name="Magalhaes I.L.F."/>
            <person name="Oliveira U."/>
            <person name="Santos F.R."/>
            <person name="Vidigal T.H.D.A."/>
            <person name="Brescovit A.D."/>
            <person name="Santos A.J."/>
        </authorList>
    </citation>
    <scope>NUCLEOTIDE SEQUENCE</scope>
    <source>
        <tissue evidence="1">Shoot tissue taken approximately 20 cm above the soil surface</tissue>
    </source>
</reference>
<dbReference type="AlphaFoldDB" id="A0A0A9AAL7"/>
<sequence>MSSFYFGLRLTLVFTIIQISKQVRQYNFIAPILEVHKPQVTGCLR</sequence>
<reference evidence="1" key="2">
    <citation type="journal article" date="2015" name="Data Brief">
        <title>Shoot transcriptome of the giant reed, Arundo donax.</title>
        <authorList>
            <person name="Barrero R.A."/>
            <person name="Guerrero F.D."/>
            <person name="Moolhuijzen P."/>
            <person name="Goolsby J.A."/>
            <person name="Tidwell J."/>
            <person name="Bellgard S.E."/>
            <person name="Bellgard M.I."/>
        </authorList>
    </citation>
    <scope>NUCLEOTIDE SEQUENCE</scope>
    <source>
        <tissue evidence="1">Shoot tissue taken approximately 20 cm above the soil surface</tissue>
    </source>
</reference>
<evidence type="ECO:0000313" key="1">
    <source>
        <dbReference type="EMBL" id="JAD46040.1"/>
    </source>
</evidence>
<protein>
    <submittedName>
        <fullName evidence="1">Uncharacterized protein</fullName>
    </submittedName>
</protein>
<accession>A0A0A9AAL7</accession>
<organism evidence="1">
    <name type="scientific">Arundo donax</name>
    <name type="common">Giant reed</name>
    <name type="synonym">Donax arundinaceus</name>
    <dbReference type="NCBI Taxonomy" id="35708"/>
    <lineage>
        <taxon>Eukaryota</taxon>
        <taxon>Viridiplantae</taxon>
        <taxon>Streptophyta</taxon>
        <taxon>Embryophyta</taxon>
        <taxon>Tracheophyta</taxon>
        <taxon>Spermatophyta</taxon>
        <taxon>Magnoliopsida</taxon>
        <taxon>Liliopsida</taxon>
        <taxon>Poales</taxon>
        <taxon>Poaceae</taxon>
        <taxon>PACMAD clade</taxon>
        <taxon>Arundinoideae</taxon>
        <taxon>Arundineae</taxon>
        <taxon>Arundo</taxon>
    </lineage>
</organism>
<proteinExistence type="predicted"/>
<name>A0A0A9AAL7_ARUDO</name>